<sequence>MDNQWADYYAQVDDDPLTYHPSMQDNLPQDSGESYDIGSILASQNFYSPTYQNHYAYNPFAYNSASAYNSALVHNSNYAYYNPTAQTDSNLAQNYDSCNSYYPTQHQLVYATNFNKNYRSNQFSTIL</sequence>
<protein>
    <submittedName>
        <fullName evidence="1">Uncharacterized protein</fullName>
    </submittedName>
</protein>
<proteinExistence type="predicted"/>
<gene>
    <name evidence="1" type="ORF">QAD02_015871</name>
</gene>
<evidence type="ECO:0000313" key="2">
    <source>
        <dbReference type="Proteomes" id="UP001239111"/>
    </source>
</evidence>
<accession>A0ACC2P9W4</accession>
<dbReference type="Proteomes" id="UP001239111">
    <property type="component" value="Chromosome 2"/>
</dbReference>
<evidence type="ECO:0000313" key="1">
    <source>
        <dbReference type="EMBL" id="KAJ8680084.1"/>
    </source>
</evidence>
<keyword evidence="2" id="KW-1185">Reference proteome</keyword>
<reference evidence="1" key="1">
    <citation type="submission" date="2023-04" db="EMBL/GenBank/DDBJ databases">
        <title>A chromosome-level genome assembly of the parasitoid wasp Eretmocerus hayati.</title>
        <authorList>
            <person name="Zhong Y."/>
            <person name="Liu S."/>
            <person name="Liu Y."/>
        </authorList>
    </citation>
    <scope>NUCLEOTIDE SEQUENCE</scope>
    <source>
        <strain evidence="1">ZJU_SS_LIU_2023</strain>
    </source>
</reference>
<dbReference type="EMBL" id="CM056742">
    <property type="protein sequence ID" value="KAJ8680084.1"/>
    <property type="molecule type" value="Genomic_DNA"/>
</dbReference>
<name>A0ACC2P9W4_9HYME</name>
<organism evidence="1 2">
    <name type="scientific">Eretmocerus hayati</name>
    <dbReference type="NCBI Taxonomy" id="131215"/>
    <lineage>
        <taxon>Eukaryota</taxon>
        <taxon>Metazoa</taxon>
        <taxon>Ecdysozoa</taxon>
        <taxon>Arthropoda</taxon>
        <taxon>Hexapoda</taxon>
        <taxon>Insecta</taxon>
        <taxon>Pterygota</taxon>
        <taxon>Neoptera</taxon>
        <taxon>Endopterygota</taxon>
        <taxon>Hymenoptera</taxon>
        <taxon>Apocrita</taxon>
        <taxon>Proctotrupomorpha</taxon>
        <taxon>Chalcidoidea</taxon>
        <taxon>Aphelinidae</taxon>
        <taxon>Aphelininae</taxon>
        <taxon>Eretmocerus</taxon>
    </lineage>
</organism>
<comment type="caution">
    <text evidence="1">The sequence shown here is derived from an EMBL/GenBank/DDBJ whole genome shotgun (WGS) entry which is preliminary data.</text>
</comment>